<reference evidence="2" key="1">
    <citation type="journal article" date="2019" name="Int. J. Syst. Evol. Microbiol.">
        <title>The Global Catalogue of Microorganisms (GCM) 10K type strain sequencing project: providing services to taxonomists for standard genome sequencing and annotation.</title>
        <authorList>
            <consortium name="The Broad Institute Genomics Platform"/>
            <consortium name="The Broad Institute Genome Sequencing Center for Infectious Disease"/>
            <person name="Wu L."/>
            <person name="Ma J."/>
        </authorList>
    </citation>
    <scope>NUCLEOTIDE SEQUENCE [LARGE SCALE GENOMIC DNA]</scope>
    <source>
        <strain evidence="2">CGMCC 4.7680</strain>
    </source>
</reference>
<accession>A0ABQ3KGB5</accession>
<comment type="caution">
    <text evidence="1">The sequence shown here is derived from an EMBL/GenBank/DDBJ whole genome shotgun (WGS) entry which is preliminary data.</text>
</comment>
<sequence>MVAELVELVDVETGPRGVEPRTHFLGENPVPQFLRRDHFVVRVRDEKRVPGGVGGELGTRLISADEEL</sequence>
<proteinExistence type="predicted"/>
<protein>
    <submittedName>
        <fullName evidence="1">Uncharacterized protein</fullName>
    </submittedName>
</protein>
<evidence type="ECO:0000313" key="1">
    <source>
        <dbReference type="EMBL" id="GHG09415.1"/>
    </source>
</evidence>
<dbReference type="EMBL" id="BNAW01000009">
    <property type="protein sequence ID" value="GHG09415.1"/>
    <property type="molecule type" value="Genomic_DNA"/>
</dbReference>
<evidence type="ECO:0000313" key="2">
    <source>
        <dbReference type="Proteomes" id="UP000649955"/>
    </source>
</evidence>
<organism evidence="1 2">
    <name type="scientific">Amycolatopsis bullii</name>
    <dbReference type="NCBI Taxonomy" id="941987"/>
    <lineage>
        <taxon>Bacteria</taxon>
        <taxon>Bacillati</taxon>
        <taxon>Actinomycetota</taxon>
        <taxon>Actinomycetes</taxon>
        <taxon>Pseudonocardiales</taxon>
        <taxon>Pseudonocardiaceae</taxon>
        <taxon>Amycolatopsis</taxon>
    </lineage>
</organism>
<dbReference type="Proteomes" id="UP000649955">
    <property type="component" value="Unassembled WGS sequence"/>
</dbReference>
<keyword evidence="2" id="KW-1185">Reference proteome</keyword>
<gene>
    <name evidence="1" type="ORF">GCM10017567_27910</name>
</gene>
<name>A0ABQ3KGB5_9PSEU</name>